<evidence type="ECO:0000313" key="2">
    <source>
        <dbReference type="EMBL" id="KAL0196013.1"/>
    </source>
</evidence>
<evidence type="ECO:0000313" key="3">
    <source>
        <dbReference type="Proteomes" id="UP001529510"/>
    </source>
</evidence>
<comment type="caution">
    <text evidence="2">The sequence shown here is derived from an EMBL/GenBank/DDBJ whole genome shotgun (WGS) entry which is preliminary data.</text>
</comment>
<evidence type="ECO:0000259" key="1">
    <source>
        <dbReference type="Pfam" id="PF03455"/>
    </source>
</evidence>
<feature type="domain" description="dDENN" evidence="1">
    <location>
        <begin position="1"/>
        <end position="40"/>
    </location>
</feature>
<protein>
    <recommendedName>
        <fullName evidence="1">dDENN domain-containing protein</fullName>
    </recommendedName>
</protein>
<dbReference type="Proteomes" id="UP001529510">
    <property type="component" value="Unassembled WGS sequence"/>
</dbReference>
<sequence>PEPYLPFLSHFIETQMFATFIDNKIISQWEEKEPLLRVFDGRIEKARLYNVRAPSLRSSVYQKCTFLK</sequence>
<name>A0ABD0RBU9_CIRMR</name>
<gene>
    <name evidence="2" type="ORF">M9458_009585</name>
</gene>
<accession>A0ABD0RBU9</accession>
<dbReference type="AlphaFoldDB" id="A0ABD0RBU9"/>
<proteinExistence type="predicted"/>
<feature type="non-terminal residue" evidence="2">
    <location>
        <position position="1"/>
    </location>
</feature>
<dbReference type="PANTHER" id="PTHR46070">
    <property type="entry name" value="PINSTRIPE, ISOFORM A"/>
    <property type="match status" value="1"/>
</dbReference>
<dbReference type="InterPro" id="IPR047278">
    <property type="entry name" value="DEN5A/B"/>
</dbReference>
<dbReference type="PANTHER" id="PTHR46070:SF3">
    <property type="entry name" value="DENN DOMAIN-CONTAINING PROTEIN 5B"/>
    <property type="match status" value="1"/>
</dbReference>
<organism evidence="2 3">
    <name type="scientific">Cirrhinus mrigala</name>
    <name type="common">Mrigala</name>
    <dbReference type="NCBI Taxonomy" id="683832"/>
    <lineage>
        <taxon>Eukaryota</taxon>
        <taxon>Metazoa</taxon>
        <taxon>Chordata</taxon>
        <taxon>Craniata</taxon>
        <taxon>Vertebrata</taxon>
        <taxon>Euteleostomi</taxon>
        <taxon>Actinopterygii</taxon>
        <taxon>Neopterygii</taxon>
        <taxon>Teleostei</taxon>
        <taxon>Ostariophysi</taxon>
        <taxon>Cypriniformes</taxon>
        <taxon>Cyprinidae</taxon>
        <taxon>Labeoninae</taxon>
        <taxon>Labeonini</taxon>
        <taxon>Cirrhinus</taxon>
    </lineage>
</organism>
<feature type="non-terminal residue" evidence="2">
    <location>
        <position position="68"/>
    </location>
</feature>
<dbReference type="Pfam" id="PF03455">
    <property type="entry name" value="dDENN"/>
    <property type="match status" value="1"/>
</dbReference>
<dbReference type="InterPro" id="IPR005112">
    <property type="entry name" value="dDENN_dom"/>
</dbReference>
<keyword evidence="3" id="KW-1185">Reference proteome</keyword>
<reference evidence="2 3" key="1">
    <citation type="submission" date="2024-05" db="EMBL/GenBank/DDBJ databases">
        <title>Genome sequencing and assembly of Indian major carp, Cirrhinus mrigala (Hamilton, 1822).</title>
        <authorList>
            <person name="Mohindra V."/>
            <person name="Chowdhury L.M."/>
            <person name="Lal K."/>
            <person name="Jena J.K."/>
        </authorList>
    </citation>
    <scope>NUCLEOTIDE SEQUENCE [LARGE SCALE GENOMIC DNA]</scope>
    <source>
        <strain evidence="2">CM1030</strain>
        <tissue evidence="2">Blood</tissue>
    </source>
</reference>
<dbReference type="EMBL" id="JAMKFB020000004">
    <property type="protein sequence ID" value="KAL0196013.1"/>
    <property type="molecule type" value="Genomic_DNA"/>
</dbReference>